<dbReference type="PANTHER" id="PTHR45786">
    <property type="entry name" value="DNA BINDING PROTEIN-LIKE"/>
    <property type="match status" value="1"/>
</dbReference>
<organism evidence="2 3">
    <name type="scientific">Strongyloides venezuelensis</name>
    <name type="common">Threadworm</name>
    <dbReference type="NCBI Taxonomy" id="75913"/>
    <lineage>
        <taxon>Eukaryota</taxon>
        <taxon>Metazoa</taxon>
        <taxon>Ecdysozoa</taxon>
        <taxon>Nematoda</taxon>
        <taxon>Chromadorea</taxon>
        <taxon>Rhabditida</taxon>
        <taxon>Tylenchina</taxon>
        <taxon>Panagrolaimomorpha</taxon>
        <taxon>Strongyloidoidea</taxon>
        <taxon>Strongyloididae</taxon>
        <taxon>Strongyloides</taxon>
    </lineage>
</organism>
<protein>
    <submittedName>
        <fullName evidence="3">Helitron_like_N domain-containing protein</fullName>
    </submittedName>
</protein>
<evidence type="ECO:0000313" key="2">
    <source>
        <dbReference type="Proteomes" id="UP000035680"/>
    </source>
</evidence>
<evidence type="ECO:0000313" key="3">
    <source>
        <dbReference type="WBParaSite" id="SVE_0724700.1"/>
    </source>
</evidence>
<dbReference type="Proteomes" id="UP000035680">
    <property type="component" value="Unassembled WGS sequence"/>
</dbReference>
<feature type="domain" description="Helitron helicase-like" evidence="1">
    <location>
        <begin position="96"/>
        <end position="192"/>
    </location>
</feature>
<keyword evidence="2" id="KW-1185">Reference proteome</keyword>
<dbReference type="PANTHER" id="PTHR45786:SF74">
    <property type="entry name" value="ATP-DEPENDENT DNA HELICASE"/>
    <property type="match status" value="1"/>
</dbReference>
<sequence>MLIYKLVLKPLANKNDRVYNLPEVTEIAALFKSEDGEVPNYNVLLCNKTGKLKTLSHFSSLKDSATYLLFFPTGAFGWKEKKTFKKLNKELKQKNNKQIEDLLEDYLIGDEDNEEAAKKSERIKLFSSYIGSRRFMHLGYQDGMAIVRKFGKPDFFITMTTNPNWREITENLYPGQSSNDRHDLIARVFKHK</sequence>
<dbReference type="InterPro" id="IPR025476">
    <property type="entry name" value="Helitron_helicase-like"/>
</dbReference>
<dbReference type="Pfam" id="PF14214">
    <property type="entry name" value="Helitron_like_N"/>
    <property type="match status" value="1"/>
</dbReference>
<dbReference type="WBParaSite" id="SVE_0724700.1">
    <property type="protein sequence ID" value="SVE_0724700.1"/>
    <property type="gene ID" value="SVE_0724700"/>
</dbReference>
<dbReference type="AlphaFoldDB" id="A0A0K0FEG4"/>
<reference evidence="2" key="1">
    <citation type="submission" date="2014-07" db="EMBL/GenBank/DDBJ databases">
        <authorList>
            <person name="Martin A.A"/>
            <person name="De Silva N."/>
        </authorList>
    </citation>
    <scope>NUCLEOTIDE SEQUENCE</scope>
</reference>
<proteinExistence type="predicted"/>
<dbReference type="STRING" id="75913.A0A0K0FEG4"/>
<evidence type="ECO:0000259" key="1">
    <source>
        <dbReference type="Pfam" id="PF14214"/>
    </source>
</evidence>
<accession>A0A0K0FEG4</accession>
<reference evidence="3" key="2">
    <citation type="submission" date="2015-08" db="UniProtKB">
        <authorList>
            <consortium name="WormBaseParasite"/>
        </authorList>
    </citation>
    <scope>IDENTIFICATION</scope>
</reference>
<name>A0A0K0FEG4_STRVS</name>